<comment type="caution">
    <text evidence="2">The sequence shown here is derived from an EMBL/GenBank/DDBJ whole genome shotgun (WGS) entry which is preliminary data.</text>
</comment>
<evidence type="ECO:0000259" key="1">
    <source>
        <dbReference type="Pfam" id="PF08268"/>
    </source>
</evidence>
<feature type="domain" description="F-box associated beta-propeller type 3" evidence="1">
    <location>
        <begin position="4"/>
        <end position="125"/>
    </location>
</feature>
<name>A0AAD8MRG2_9APIA</name>
<organism evidence="2 3">
    <name type="scientific">Heracleum sosnowskyi</name>
    <dbReference type="NCBI Taxonomy" id="360622"/>
    <lineage>
        <taxon>Eukaryota</taxon>
        <taxon>Viridiplantae</taxon>
        <taxon>Streptophyta</taxon>
        <taxon>Embryophyta</taxon>
        <taxon>Tracheophyta</taxon>
        <taxon>Spermatophyta</taxon>
        <taxon>Magnoliopsida</taxon>
        <taxon>eudicotyledons</taxon>
        <taxon>Gunneridae</taxon>
        <taxon>Pentapetalae</taxon>
        <taxon>asterids</taxon>
        <taxon>campanulids</taxon>
        <taxon>Apiales</taxon>
        <taxon>Apiaceae</taxon>
        <taxon>Apioideae</taxon>
        <taxon>apioid superclade</taxon>
        <taxon>Tordylieae</taxon>
        <taxon>Tordyliinae</taxon>
        <taxon>Heracleum</taxon>
    </lineage>
</organism>
<dbReference type="EMBL" id="JAUIZM010000005">
    <property type="protein sequence ID" value="KAK1382054.1"/>
    <property type="molecule type" value="Genomic_DNA"/>
</dbReference>
<keyword evidence="3" id="KW-1185">Reference proteome</keyword>
<dbReference type="InterPro" id="IPR017451">
    <property type="entry name" value="F-box-assoc_interact_dom"/>
</dbReference>
<sequence length="183" mass="21626">MIYNSWKEIEVEFKFRVLRSFCPPVVKGLFYWFIDFLHPRNRALVSFDVHNEKFCKISLPDGNKPLKSYNIFEFKQSLALTEILRNGDINIRILDDDRRWIEKFTITKPSVMKDIVGCLKTGEFVGQTIIGGELFLYDSVNDVVKYSQLRLYALRIYNYSESLLNLNYPNGIFPKKLLRYAFL</sequence>
<dbReference type="AlphaFoldDB" id="A0AAD8MRG2"/>
<reference evidence="2" key="2">
    <citation type="submission" date="2023-05" db="EMBL/GenBank/DDBJ databases">
        <authorList>
            <person name="Schelkunov M.I."/>
        </authorList>
    </citation>
    <scope>NUCLEOTIDE SEQUENCE</scope>
    <source>
        <strain evidence="2">Hsosn_3</strain>
        <tissue evidence="2">Leaf</tissue>
    </source>
</reference>
<dbReference type="InterPro" id="IPR013187">
    <property type="entry name" value="F-box-assoc_dom_typ3"/>
</dbReference>
<proteinExistence type="predicted"/>
<dbReference type="Pfam" id="PF08268">
    <property type="entry name" value="FBA_3"/>
    <property type="match status" value="1"/>
</dbReference>
<accession>A0AAD8MRG2</accession>
<protein>
    <recommendedName>
        <fullName evidence="1">F-box associated beta-propeller type 3 domain-containing protein</fullName>
    </recommendedName>
</protein>
<dbReference type="NCBIfam" id="TIGR01640">
    <property type="entry name" value="F_box_assoc_1"/>
    <property type="match status" value="1"/>
</dbReference>
<evidence type="ECO:0000313" key="2">
    <source>
        <dbReference type="EMBL" id="KAK1382054.1"/>
    </source>
</evidence>
<reference evidence="2" key="1">
    <citation type="submission" date="2023-02" db="EMBL/GenBank/DDBJ databases">
        <title>Genome of toxic invasive species Heracleum sosnowskyi carries increased number of genes despite the absence of recent whole-genome duplications.</title>
        <authorList>
            <person name="Schelkunov M."/>
            <person name="Shtratnikova V."/>
            <person name="Makarenko M."/>
            <person name="Klepikova A."/>
            <person name="Omelchenko D."/>
            <person name="Novikova G."/>
            <person name="Obukhova E."/>
            <person name="Bogdanov V."/>
            <person name="Penin A."/>
            <person name="Logacheva M."/>
        </authorList>
    </citation>
    <scope>NUCLEOTIDE SEQUENCE</scope>
    <source>
        <strain evidence="2">Hsosn_3</strain>
        <tissue evidence="2">Leaf</tissue>
    </source>
</reference>
<dbReference type="Proteomes" id="UP001237642">
    <property type="component" value="Unassembled WGS sequence"/>
</dbReference>
<evidence type="ECO:0000313" key="3">
    <source>
        <dbReference type="Proteomes" id="UP001237642"/>
    </source>
</evidence>
<gene>
    <name evidence="2" type="ORF">POM88_019789</name>
</gene>